<name>A0A9P6EQJ5_9AGAR</name>
<evidence type="ECO:0000313" key="2">
    <source>
        <dbReference type="EMBL" id="KAF9534236.1"/>
    </source>
</evidence>
<proteinExistence type="predicted"/>
<evidence type="ECO:0000256" key="1">
    <source>
        <dbReference type="SAM" id="MobiDB-lite"/>
    </source>
</evidence>
<keyword evidence="3" id="KW-1185">Reference proteome</keyword>
<reference evidence="2" key="1">
    <citation type="submission" date="2020-11" db="EMBL/GenBank/DDBJ databases">
        <authorList>
            <consortium name="DOE Joint Genome Institute"/>
            <person name="Ahrendt S."/>
            <person name="Riley R."/>
            <person name="Andreopoulos W."/>
            <person name="Labutti K."/>
            <person name="Pangilinan J."/>
            <person name="Ruiz-Duenas F.J."/>
            <person name="Barrasa J.M."/>
            <person name="Sanchez-Garcia M."/>
            <person name="Camarero S."/>
            <person name="Miyauchi S."/>
            <person name="Serrano A."/>
            <person name="Linde D."/>
            <person name="Babiker R."/>
            <person name="Drula E."/>
            <person name="Ayuso-Fernandez I."/>
            <person name="Pacheco R."/>
            <person name="Padilla G."/>
            <person name="Ferreira P."/>
            <person name="Barriuso J."/>
            <person name="Kellner H."/>
            <person name="Castanera R."/>
            <person name="Alfaro M."/>
            <person name="Ramirez L."/>
            <person name="Pisabarro A.G."/>
            <person name="Kuo A."/>
            <person name="Tritt A."/>
            <person name="Lipzen A."/>
            <person name="He G."/>
            <person name="Yan M."/>
            <person name="Ng V."/>
            <person name="Cullen D."/>
            <person name="Martin F."/>
            <person name="Rosso M.-N."/>
            <person name="Henrissat B."/>
            <person name="Hibbett D."/>
            <person name="Martinez A.T."/>
            <person name="Grigoriev I.V."/>
        </authorList>
    </citation>
    <scope>NUCLEOTIDE SEQUENCE</scope>
    <source>
        <strain evidence="2">CBS 506.95</strain>
    </source>
</reference>
<gene>
    <name evidence="2" type="ORF">CPB83DRAFT_879488</name>
</gene>
<feature type="region of interest" description="Disordered" evidence="1">
    <location>
        <begin position="342"/>
        <end position="376"/>
    </location>
</feature>
<organism evidence="2 3">
    <name type="scientific">Crepidotus variabilis</name>
    <dbReference type="NCBI Taxonomy" id="179855"/>
    <lineage>
        <taxon>Eukaryota</taxon>
        <taxon>Fungi</taxon>
        <taxon>Dikarya</taxon>
        <taxon>Basidiomycota</taxon>
        <taxon>Agaricomycotina</taxon>
        <taxon>Agaricomycetes</taxon>
        <taxon>Agaricomycetidae</taxon>
        <taxon>Agaricales</taxon>
        <taxon>Agaricineae</taxon>
        <taxon>Crepidotaceae</taxon>
        <taxon>Crepidotus</taxon>
    </lineage>
</organism>
<dbReference type="AlphaFoldDB" id="A0A9P6EQJ5"/>
<comment type="caution">
    <text evidence="2">The sequence shown here is derived from an EMBL/GenBank/DDBJ whole genome shotgun (WGS) entry which is preliminary data.</text>
</comment>
<evidence type="ECO:0000313" key="3">
    <source>
        <dbReference type="Proteomes" id="UP000807306"/>
    </source>
</evidence>
<protein>
    <submittedName>
        <fullName evidence="2">Uncharacterized protein</fullName>
    </submittedName>
</protein>
<dbReference type="Proteomes" id="UP000807306">
    <property type="component" value="Unassembled WGS sequence"/>
</dbReference>
<sequence>MENVNLPDDVKYLFEILDKMALATLAELRGRRLQVLNSNALELSRQLQAQCLREDVDSEGVDVEDVEKERDEISQEVDRRKRDQDLILDDFSLYQEHKSSLLDVDWDALQKYSREAVNRMEETRTILLNVTKDDHILLERKREKEEHHKIQRAKIHPVLNDLESLRNRLEKVCKIFRMREVENDASIQTPEQTASSTVPEELSLPSLSTQISIPLEDEALFYRFQQMLAGANSLHEGRTADEFRLSALELEFEKVANEAEQNEELLSPPFPQPKPSSMEDIRPLVKAVVEEQFKATSSLPLLHLKSQVLLSADAVHNELSEKIAEANRLMCKILTSSPNYVEEDGEISSPRISPPINEKPRPTGTIQDTHRAFNHI</sequence>
<dbReference type="EMBL" id="MU157826">
    <property type="protein sequence ID" value="KAF9534236.1"/>
    <property type="molecule type" value="Genomic_DNA"/>
</dbReference>
<accession>A0A9P6EQJ5</accession>